<dbReference type="Gene3D" id="3.30.950.10">
    <property type="entry name" value="Methyltransferase, Cobalt-precorrin-4 Transmethylase, Domain 2"/>
    <property type="match status" value="1"/>
</dbReference>
<keyword evidence="5" id="KW-0627">Porphyrin biosynthesis</keyword>
<dbReference type="EMBL" id="DWVP01000022">
    <property type="protein sequence ID" value="HJC85704.1"/>
    <property type="molecule type" value="Genomic_DNA"/>
</dbReference>
<evidence type="ECO:0000256" key="4">
    <source>
        <dbReference type="ARBA" id="ARBA00022691"/>
    </source>
</evidence>
<evidence type="ECO:0000256" key="5">
    <source>
        <dbReference type="ARBA" id="ARBA00023244"/>
    </source>
</evidence>
<feature type="domain" description="Tetrapyrrole methylase" evidence="8">
    <location>
        <begin position="193"/>
        <end position="400"/>
    </location>
</feature>
<dbReference type="EC" id="2.1.1.107" evidence="1"/>
<evidence type="ECO:0000313" key="10">
    <source>
        <dbReference type="Proteomes" id="UP000823858"/>
    </source>
</evidence>
<keyword evidence="3 9" id="KW-0808">Transferase</keyword>
<dbReference type="InterPro" id="IPR012409">
    <property type="entry name" value="Sirohaem_synth"/>
</dbReference>
<evidence type="ECO:0000256" key="7">
    <source>
        <dbReference type="SAM" id="MobiDB-lite"/>
    </source>
</evidence>
<dbReference type="NCBIfam" id="NF004790">
    <property type="entry name" value="PRK06136.1"/>
    <property type="match status" value="1"/>
</dbReference>
<dbReference type="InterPro" id="IPR050161">
    <property type="entry name" value="Siro_Cobalamin_biosynth"/>
</dbReference>
<dbReference type="PANTHER" id="PTHR45790">
    <property type="entry name" value="SIROHEME SYNTHASE-RELATED"/>
    <property type="match status" value="1"/>
</dbReference>
<dbReference type="PANTHER" id="PTHR45790:SF3">
    <property type="entry name" value="S-ADENOSYL-L-METHIONINE-DEPENDENT UROPORPHYRINOGEN III METHYLTRANSFERASE, CHLOROPLASTIC"/>
    <property type="match status" value="1"/>
</dbReference>
<evidence type="ECO:0000256" key="3">
    <source>
        <dbReference type="ARBA" id="ARBA00022679"/>
    </source>
</evidence>
<dbReference type="GO" id="GO:0004851">
    <property type="term" value="F:uroporphyrin-III C-methyltransferase activity"/>
    <property type="evidence" value="ECO:0007669"/>
    <property type="project" value="UniProtKB-EC"/>
</dbReference>
<comment type="caution">
    <text evidence="9">The sequence shown here is derived from an EMBL/GenBank/DDBJ whole genome shotgun (WGS) entry which is preliminary data.</text>
</comment>
<dbReference type="Gene3D" id="3.40.50.720">
    <property type="entry name" value="NAD(P)-binding Rossmann-like Domain"/>
    <property type="match status" value="1"/>
</dbReference>
<organism evidence="9 10">
    <name type="scientific">Candidatus Corynebacterium faecigallinarum</name>
    <dbReference type="NCBI Taxonomy" id="2838528"/>
    <lineage>
        <taxon>Bacteria</taxon>
        <taxon>Bacillati</taxon>
        <taxon>Actinomycetota</taxon>
        <taxon>Actinomycetes</taxon>
        <taxon>Mycobacteriales</taxon>
        <taxon>Corynebacteriaceae</taxon>
        <taxon>Corynebacterium</taxon>
    </lineage>
</organism>
<dbReference type="GO" id="GO:0009236">
    <property type="term" value="P:cobalamin biosynthetic process"/>
    <property type="evidence" value="ECO:0007669"/>
    <property type="project" value="InterPro"/>
</dbReference>
<evidence type="ECO:0000313" key="9">
    <source>
        <dbReference type="EMBL" id="HJC85704.1"/>
    </source>
</evidence>
<dbReference type="Gene3D" id="3.40.1010.10">
    <property type="entry name" value="Cobalt-precorrin-4 Transmethylase, Domain 1"/>
    <property type="match status" value="1"/>
</dbReference>
<protein>
    <recommendedName>
        <fullName evidence="1">uroporphyrinogen-III C-methyltransferase</fullName>
        <ecNumber evidence="1">2.1.1.107</ecNumber>
    </recommendedName>
</protein>
<dbReference type="NCBIfam" id="TIGR01469">
    <property type="entry name" value="cobA_cysG_Cterm"/>
    <property type="match status" value="1"/>
</dbReference>
<evidence type="ECO:0000259" key="8">
    <source>
        <dbReference type="Pfam" id="PF00590"/>
    </source>
</evidence>
<dbReference type="Proteomes" id="UP000823858">
    <property type="component" value="Unassembled WGS sequence"/>
</dbReference>
<dbReference type="FunFam" id="3.40.1010.10:FF:000001">
    <property type="entry name" value="Siroheme synthase"/>
    <property type="match status" value="1"/>
</dbReference>
<feature type="region of interest" description="Disordered" evidence="7">
    <location>
        <begin position="56"/>
        <end position="84"/>
    </location>
</feature>
<dbReference type="InterPro" id="IPR036291">
    <property type="entry name" value="NAD(P)-bd_dom_sf"/>
</dbReference>
<reference evidence="9" key="2">
    <citation type="submission" date="2021-04" db="EMBL/GenBank/DDBJ databases">
        <authorList>
            <person name="Gilroy R."/>
        </authorList>
    </citation>
    <scope>NUCLEOTIDE SEQUENCE</scope>
    <source>
        <strain evidence="9">ChiHjej13B12-4958</strain>
    </source>
</reference>
<evidence type="ECO:0000256" key="2">
    <source>
        <dbReference type="ARBA" id="ARBA00022603"/>
    </source>
</evidence>
<dbReference type="Pfam" id="PF13241">
    <property type="entry name" value="NAD_binding_7"/>
    <property type="match status" value="1"/>
</dbReference>
<name>A0A9D2QDT3_9CORY</name>
<feature type="active site" description="Proton donor" evidence="6">
    <location>
        <position position="246"/>
    </location>
</feature>
<dbReference type="GO" id="GO:0051287">
    <property type="term" value="F:NAD binding"/>
    <property type="evidence" value="ECO:0007669"/>
    <property type="project" value="InterPro"/>
</dbReference>
<dbReference type="GO" id="GO:0032259">
    <property type="term" value="P:methylation"/>
    <property type="evidence" value="ECO:0007669"/>
    <property type="project" value="UniProtKB-KW"/>
</dbReference>
<dbReference type="PIRSF" id="PIRSF036426">
    <property type="entry name" value="Sirohaem_synth"/>
    <property type="match status" value="1"/>
</dbReference>
<dbReference type="Pfam" id="PF00590">
    <property type="entry name" value="TP_methylase"/>
    <property type="match status" value="1"/>
</dbReference>
<dbReference type="GO" id="GO:0019354">
    <property type="term" value="P:siroheme biosynthetic process"/>
    <property type="evidence" value="ECO:0007669"/>
    <property type="project" value="InterPro"/>
</dbReference>
<dbReference type="SUPFAM" id="SSF51735">
    <property type="entry name" value="NAD(P)-binding Rossmann-fold domains"/>
    <property type="match status" value="1"/>
</dbReference>
<evidence type="ECO:0000256" key="6">
    <source>
        <dbReference type="PIRSR" id="PIRSR036426-1"/>
    </source>
</evidence>
<dbReference type="CDD" id="cd11642">
    <property type="entry name" value="SUMT"/>
    <property type="match status" value="1"/>
</dbReference>
<dbReference type="InterPro" id="IPR006366">
    <property type="entry name" value="CobA/CysG_C"/>
</dbReference>
<reference evidence="9" key="1">
    <citation type="journal article" date="2021" name="PeerJ">
        <title>Extensive microbial diversity within the chicken gut microbiome revealed by metagenomics and culture.</title>
        <authorList>
            <person name="Gilroy R."/>
            <person name="Ravi A."/>
            <person name="Getino M."/>
            <person name="Pursley I."/>
            <person name="Horton D.L."/>
            <person name="Alikhan N.F."/>
            <person name="Baker D."/>
            <person name="Gharbi K."/>
            <person name="Hall N."/>
            <person name="Watson M."/>
            <person name="Adriaenssens E.M."/>
            <person name="Foster-Nyarko E."/>
            <person name="Jarju S."/>
            <person name="Secka A."/>
            <person name="Antonio M."/>
            <person name="Oren A."/>
            <person name="Chaudhuri R.R."/>
            <person name="La Ragione R."/>
            <person name="Hildebrand F."/>
            <person name="Pallen M.J."/>
        </authorList>
    </citation>
    <scope>NUCLEOTIDE SEQUENCE</scope>
    <source>
        <strain evidence="9">ChiHjej13B12-4958</strain>
    </source>
</reference>
<feature type="active site" description="Proton acceptor" evidence="6">
    <location>
        <position position="224"/>
    </location>
</feature>
<dbReference type="SUPFAM" id="SSF53790">
    <property type="entry name" value="Tetrapyrrole methylase"/>
    <property type="match status" value="1"/>
</dbReference>
<dbReference type="InterPro" id="IPR014776">
    <property type="entry name" value="4pyrrole_Mease_sub2"/>
</dbReference>
<dbReference type="AlphaFoldDB" id="A0A9D2QDT3"/>
<dbReference type="InterPro" id="IPR035996">
    <property type="entry name" value="4pyrrol_Methylase_sf"/>
</dbReference>
<keyword evidence="4" id="KW-0949">S-adenosyl-L-methionine</keyword>
<dbReference type="GO" id="GO:0043115">
    <property type="term" value="F:precorrin-2 dehydrogenase activity"/>
    <property type="evidence" value="ECO:0007669"/>
    <property type="project" value="InterPro"/>
</dbReference>
<dbReference type="InterPro" id="IPR000878">
    <property type="entry name" value="4pyrrol_Mease"/>
</dbReference>
<gene>
    <name evidence="9" type="primary">cobA</name>
    <name evidence="9" type="ORF">H9751_09195</name>
</gene>
<proteinExistence type="predicted"/>
<sequence>MTFVLTGLDVRDTEIVLIGGGDVTARRAAALHTQGAILRIIAPELSPRTEAFLRSATASDNTTAANTTSDNSTPHTTTPPVWEPRCYRPEDLDDAWLVHTATGDPAVDSGVAEECRARRIWCINASCAPHGSARMPAQARRRDMVFGALSTGSPNPRRSAEVVRAVARQVDETHQLAARPQTTTQPATPSTGTVHLIGGGPGPTDLLTVRAHRLLAAADVIVHDRLGPTDLAQFCDENTEVIDVGKRPGHHPSPQEEINAIIVDRAQRGLTVARLKGGDPFVFGRGGEEVIACRAAGVPVEVVPGISSAVAAPSSAGIPVTHRGVADAVHVVNGHRRWDARTRAALLDDATTVVILMGVSTLRDMVATALADGVPANRPVAIVENAHRPGQRCTRATLGSVVTAAEVNGVRAPAVIVVGETARAGLLDAVASPQVTSPAHPAPPAHPAHLAHVPQAVMA</sequence>
<feature type="compositionally biased region" description="Low complexity" evidence="7">
    <location>
        <begin position="56"/>
        <end position="80"/>
    </location>
</feature>
<dbReference type="GO" id="GO:0051266">
    <property type="term" value="F:sirohydrochlorin ferrochelatase activity"/>
    <property type="evidence" value="ECO:0007669"/>
    <property type="project" value="InterPro"/>
</dbReference>
<evidence type="ECO:0000256" key="1">
    <source>
        <dbReference type="ARBA" id="ARBA00012162"/>
    </source>
</evidence>
<dbReference type="InterPro" id="IPR014777">
    <property type="entry name" value="4pyrrole_Mease_sub1"/>
</dbReference>
<accession>A0A9D2QDT3</accession>
<keyword evidence="2 9" id="KW-0489">Methyltransferase</keyword>